<feature type="signal peptide" evidence="7">
    <location>
        <begin position="1"/>
        <end position="21"/>
    </location>
</feature>
<dbReference type="NCBIfam" id="TIGR03170">
    <property type="entry name" value="flgA_cterm"/>
    <property type="match status" value="1"/>
</dbReference>
<keyword evidence="11" id="KW-1185">Reference proteome</keyword>
<keyword evidence="4 7" id="KW-0732">Signal</keyword>
<dbReference type="GO" id="GO:0044780">
    <property type="term" value="P:bacterial-type flagellum assembly"/>
    <property type="evidence" value="ECO:0007669"/>
    <property type="project" value="InterPro"/>
</dbReference>
<feature type="chain" id="PRO_5043073462" description="Flagella basal body P-ring formation protein FlgA" evidence="7">
    <location>
        <begin position="22"/>
        <end position="234"/>
    </location>
</feature>
<keyword evidence="9" id="KW-0969">Cilium</keyword>
<comment type="caution">
    <text evidence="9">The sequence shown here is derived from an EMBL/GenBank/DDBJ whole genome shotgun (WGS) entry which is preliminary data.</text>
</comment>
<dbReference type="InterPro" id="IPR041231">
    <property type="entry name" value="FlgA_N"/>
</dbReference>
<keyword evidence="5 7" id="KW-0574">Periplasm</keyword>
<dbReference type="InterPro" id="IPR017585">
    <property type="entry name" value="SAF_FlgA"/>
</dbReference>
<protein>
    <recommendedName>
        <fullName evidence="3 7">Flagella basal body P-ring formation protein FlgA</fullName>
    </recommendedName>
</protein>
<evidence type="ECO:0000313" key="9">
    <source>
        <dbReference type="EMBL" id="KRG19786.1"/>
    </source>
</evidence>
<dbReference type="STRING" id="437022.CC99x_00007"/>
<keyword evidence="9" id="KW-0282">Flagellum</keyword>
<reference evidence="10" key="3">
    <citation type="submission" date="2021-06" db="EMBL/GenBank/DDBJ databases">
        <title>Genomic Description and Analysis of Intracellular Bacteria, Candidatus Berkiella cookevillensis and Candidatus Berkiella aquae.</title>
        <authorList>
            <person name="Kidane D.T."/>
            <person name="Mehari Y.T."/>
            <person name="Rice F.C."/>
            <person name="Arivett B.A."/>
            <person name="Farone A.L."/>
            <person name="Berk S.G."/>
            <person name="Farone M.B."/>
        </authorList>
    </citation>
    <scope>NUCLEOTIDE SEQUENCE</scope>
    <source>
        <strain evidence="10">CC99</strain>
    </source>
</reference>
<evidence type="ECO:0000256" key="2">
    <source>
        <dbReference type="ARBA" id="ARBA00010474"/>
    </source>
</evidence>
<dbReference type="PANTHER" id="PTHR36307:SF1">
    <property type="entry name" value="FLAGELLA BASAL BODY P-RING FORMATION PROTEIN FLGA"/>
    <property type="match status" value="1"/>
</dbReference>
<evidence type="ECO:0000256" key="5">
    <source>
        <dbReference type="ARBA" id="ARBA00022764"/>
    </source>
</evidence>
<evidence type="ECO:0000256" key="1">
    <source>
        <dbReference type="ARBA" id="ARBA00004418"/>
    </source>
</evidence>
<accession>A0A0Q9YQU4</accession>
<dbReference type="Gene3D" id="3.90.1210.10">
    <property type="entry name" value="Antifreeze-like/N-acetylneuraminic acid synthase C-terminal domain"/>
    <property type="match status" value="1"/>
</dbReference>
<comment type="function">
    <text evidence="6 7">Involved in the assembly process of the P-ring formation. It may associate with FlgF on the rod constituting a structure essential for the P-ring assembly or may act as a modulator protein for the P-ring assembly.</text>
</comment>
<keyword evidence="9" id="KW-0966">Cell projection</keyword>
<evidence type="ECO:0000256" key="6">
    <source>
        <dbReference type="ARBA" id="ARBA00025643"/>
    </source>
</evidence>
<evidence type="ECO:0000313" key="10">
    <source>
        <dbReference type="EMBL" id="MCS5708631.1"/>
    </source>
</evidence>
<evidence type="ECO:0000256" key="7">
    <source>
        <dbReference type="RuleBase" id="RU362063"/>
    </source>
</evidence>
<organism evidence="9">
    <name type="scientific">Candidatus Berkiella cookevillensis</name>
    <dbReference type="NCBI Taxonomy" id="437022"/>
    <lineage>
        <taxon>Bacteria</taxon>
        <taxon>Pseudomonadati</taxon>
        <taxon>Pseudomonadota</taxon>
        <taxon>Gammaproteobacteria</taxon>
        <taxon>Candidatus Berkiellales</taxon>
        <taxon>Candidatus Berkiellaceae</taxon>
        <taxon>Candidatus Berkiella</taxon>
    </lineage>
</organism>
<dbReference type="Pfam" id="PF17656">
    <property type="entry name" value="ChapFlgA_N"/>
    <property type="match status" value="1"/>
</dbReference>
<dbReference type="OrthoDB" id="1669037at2"/>
<dbReference type="EMBL" id="LKHV02000001">
    <property type="protein sequence ID" value="MCS5708631.1"/>
    <property type="molecule type" value="Genomic_DNA"/>
</dbReference>
<reference evidence="9" key="1">
    <citation type="submission" date="2015-09" db="EMBL/GenBank/DDBJ databases">
        <title>Draft Genome Sequences of Two Novel Amoeba-resistant Intranuclear Bacteria, Candidatus Berkiella cookevillensis and Candidatus Berkiella aquae.</title>
        <authorList>
            <person name="Mehari Y.T."/>
            <person name="Arivett B.A."/>
            <person name="Farone A.L."/>
            <person name="Gunderson J.H."/>
            <person name="Farone M.B."/>
        </authorList>
    </citation>
    <scope>NUCLEOTIDE SEQUENCE [LARGE SCALE GENOMIC DNA]</scope>
    <source>
        <strain evidence="9">CC99</strain>
    </source>
</reference>
<evidence type="ECO:0000259" key="8">
    <source>
        <dbReference type="SMART" id="SM00858"/>
    </source>
</evidence>
<dbReference type="AlphaFoldDB" id="A0A0Q9YQU4"/>
<reference evidence="10" key="2">
    <citation type="journal article" date="2016" name="Genome Announc.">
        <title>Draft Genome Sequences of Two Novel Amoeba-Resistant Intranuclear Bacteria, 'Candidatus Berkiella cookevillensis' and 'Candidatus Berkiella aquae'.</title>
        <authorList>
            <person name="Mehari Y.T."/>
            <person name="Arivett B.A."/>
            <person name="Farone A.L."/>
            <person name="Gunderson J.H."/>
            <person name="Farone M.B."/>
        </authorList>
    </citation>
    <scope>NUCLEOTIDE SEQUENCE</scope>
    <source>
        <strain evidence="10">CC99</strain>
    </source>
</reference>
<gene>
    <name evidence="10" type="primary">flgA</name>
    <name evidence="9" type="ORF">CC99x_00007</name>
    <name evidence="10" type="ORF">CC99x_006870</name>
</gene>
<evidence type="ECO:0000256" key="3">
    <source>
        <dbReference type="ARBA" id="ARBA00014754"/>
    </source>
</evidence>
<comment type="subcellular location">
    <subcellularLocation>
        <location evidence="1 7">Periplasm</location>
    </subcellularLocation>
</comment>
<dbReference type="EMBL" id="LKHV01000001">
    <property type="protein sequence ID" value="KRG19786.1"/>
    <property type="molecule type" value="Genomic_DNA"/>
</dbReference>
<keyword evidence="7" id="KW-1005">Bacterial flagellum biogenesis</keyword>
<dbReference type="InterPro" id="IPR039246">
    <property type="entry name" value="Flagellar_FlgA"/>
</dbReference>
<dbReference type="Gene3D" id="2.30.30.760">
    <property type="match status" value="1"/>
</dbReference>
<evidence type="ECO:0000256" key="4">
    <source>
        <dbReference type="ARBA" id="ARBA00022729"/>
    </source>
</evidence>
<dbReference type="RefSeq" id="WP_057622369.1">
    <property type="nucleotide sequence ID" value="NZ_LKHV02000001.1"/>
</dbReference>
<dbReference type="GO" id="GO:0042597">
    <property type="term" value="C:periplasmic space"/>
    <property type="evidence" value="ECO:0007669"/>
    <property type="project" value="UniProtKB-SubCell"/>
</dbReference>
<proteinExistence type="inferred from homology"/>
<dbReference type="PANTHER" id="PTHR36307">
    <property type="entry name" value="FLAGELLA BASAL BODY P-RING FORMATION PROTEIN FLGA"/>
    <property type="match status" value="1"/>
</dbReference>
<dbReference type="InterPro" id="IPR013974">
    <property type="entry name" value="SAF"/>
</dbReference>
<dbReference type="SMART" id="SM00858">
    <property type="entry name" value="SAF"/>
    <property type="match status" value="1"/>
</dbReference>
<feature type="domain" description="SAF" evidence="8">
    <location>
        <begin position="109"/>
        <end position="171"/>
    </location>
</feature>
<dbReference type="CDD" id="cd11614">
    <property type="entry name" value="SAF_CpaB_FlgA_like"/>
    <property type="match status" value="1"/>
</dbReference>
<name>A0A0Q9YQU4_9GAMM</name>
<evidence type="ECO:0000313" key="11">
    <source>
        <dbReference type="Proteomes" id="UP000051494"/>
    </source>
</evidence>
<sequence length="234" mass="25462">MIVKFLLFVPVLYLAALKSHANTTSMDELKNAVTDFVKQDVQTLYPNNNDYNVVLGYLDSQLNLTSCAHPLSISKRHGEVNQGRLSLDIRCESPTAWKISLPVQVQIFKTVAVSSELLSKGKTIQASDIALIRQNITALSQGYYESPEDIIGKVISRPISQGTLIRPSMIQEAVLVKRGSAVNIVSHGKGIRVQAMGIAMQDGIKGQTVTVKNKASNLTVEGEVLSSDTVVINL</sequence>
<dbReference type="Pfam" id="PF13144">
    <property type="entry name" value="ChapFlgA"/>
    <property type="match status" value="1"/>
</dbReference>
<comment type="similarity">
    <text evidence="2 7">Belongs to the FlgA family.</text>
</comment>
<dbReference type="Proteomes" id="UP000051494">
    <property type="component" value="Unassembled WGS sequence"/>
</dbReference>